<dbReference type="GO" id="GO:0043657">
    <property type="term" value="C:host cell"/>
    <property type="evidence" value="ECO:0007669"/>
    <property type="project" value="UniProtKB-SubCell"/>
</dbReference>
<dbReference type="Proteomes" id="UP000481153">
    <property type="component" value="Unassembled WGS sequence"/>
</dbReference>
<reference evidence="5 6" key="1">
    <citation type="submission" date="2019-07" db="EMBL/GenBank/DDBJ databases">
        <title>Genomics analysis of Aphanomyces spp. identifies a new class of oomycete effector associated with host adaptation.</title>
        <authorList>
            <person name="Gaulin E."/>
        </authorList>
    </citation>
    <scope>NUCLEOTIDE SEQUENCE [LARGE SCALE GENOMIC DNA]</scope>
    <source>
        <strain evidence="5 6">ATCC 201684</strain>
    </source>
</reference>
<dbReference type="VEuPathDB" id="FungiDB:AeMF1_008717"/>
<protein>
    <recommendedName>
        <fullName evidence="4">Crinkler effector protein N-terminal domain-containing protein</fullName>
    </recommendedName>
</protein>
<dbReference type="GO" id="GO:0005576">
    <property type="term" value="C:extracellular region"/>
    <property type="evidence" value="ECO:0007669"/>
    <property type="project" value="UniProtKB-SubCell"/>
</dbReference>
<dbReference type="CDD" id="cd17039">
    <property type="entry name" value="Ubl_ubiquitin_like"/>
    <property type="match status" value="1"/>
</dbReference>
<dbReference type="Pfam" id="PF20147">
    <property type="entry name" value="Crinkler"/>
    <property type="match status" value="1"/>
</dbReference>
<dbReference type="EMBL" id="VJMJ01000169">
    <property type="protein sequence ID" value="KAF0729071.1"/>
    <property type="molecule type" value="Genomic_DNA"/>
</dbReference>
<dbReference type="InterPro" id="IPR045379">
    <property type="entry name" value="Crinkler_N"/>
</dbReference>
<keyword evidence="3" id="KW-0964">Secreted</keyword>
<accession>A0A6G0WNZ1</accession>
<evidence type="ECO:0000313" key="5">
    <source>
        <dbReference type="EMBL" id="KAF0729071.1"/>
    </source>
</evidence>
<dbReference type="AlphaFoldDB" id="A0A6G0WNZ1"/>
<evidence type="ECO:0000259" key="4">
    <source>
        <dbReference type="Pfam" id="PF20147"/>
    </source>
</evidence>
<keyword evidence="6" id="KW-1185">Reference proteome</keyword>
<name>A0A6G0WNZ1_9STRA</name>
<comment type="subcellular location">
    <subcellularLocation>
        <location evidence="1">Host cell</location>
    </subcellularLocation>
    <subcellularLocation>
        <location evidence="2">Secreted</location>
    </subcellularLocation>
</comment>
<proteinExistence type="predicted"/>
<evidence type="ECO:0000256" key="2">
    <source>
        <dbReference type="ARBA" id="ARBA00004613"/>
    </source>
</evidence>
<organism evidence="5 6">
    <name type="scientific">Aphanomyces euteiches</name>
    <dbReference type="NCBI Taxonomy" id="100861"/>
    <lineage>
        <taxon>Eukaryota</taxon>
        <taxon>Sar</taxon>
        <taxon>Stramenopiles</taxon>
        <taxon>Oomycota</taxon>
        <taxon>Saprolegniomycetes</taxon>
        <taxon>Saprolegniales</taxon>
        <taxon>Verrucalvaceae</taxon>
        <taxon>Aphanomyces</taxon>
    </lineage>
</organism>
<comment type="caution">
    <text evidence="5">The sequence shown here is derived from an EMBL/GenBank/DDBJ whole genome shotgun (WGS) entry which is preliminary data.</text>
</comment>
<evidence type="ECO:0000256" key="1">
    <source>
        <dbReference type="ARBA" id="ARBA00004340"/>
    </source>
</evidence>
<sequence>MLTLVCVVVGDGSPFPVEIDADQSVGDLKDKIKATNPNSILCVAKDLDLYLALKDNAWLESTNPLALQLIKGETPDEMQNYLGKVMRMNPFSSLDEALPTRPGLDQLHILVVVPERVAIPSDIEPSKKRKLDDLAKEISTPSLFANCRGRNSWIFQLQKFDGQIQCHRLPPSDKRSLLPLVLLHETFATFDANCKTIAFGRRDCDFFVAFCNAMSDQVDAETARNMLESYLHCDCAVGGSSVLDKALYVAVETGDGGGDPTMYNLANYIQHLPNKIDRAMPCYLVDICGPLLSVFGIVNVLMSMLCANLL</sequence>
<evidence type="ECO:0000313" key="6">
    <source>
        <dbReference type="Proteomes" id="UP000481153"/>
    </source>
</evidence>
<feature type="domain" description="Crinkler effector protein N-terminal" evidence="4">
    <location>
        <begin position="2"/>
        <end position="112"/>
    </location>
</feature>
<gene>
    <name evidence="5" type="ORF">Ae201684_013208</name>
</gene>
<evidence type="ECO:0000256" key="3">
    <source>
        <dbReference type="ARBA" id="ARBA00022525"/>
    </source>
</evidence>